<evidence type="ECO:0000313" key="2">
    <source>
        <dbReference type="Proteomes" id="UP000004713"/>
    </source>
</evidence>
<name>B0NM24_BACSE</name>
<dbReference type="AlphaFoldDB" id="B0NM24"/>
<comment type="caution">
    <text evidence="1">The sequence shown here is derived from an EMBL/GenBank/DDBJ whole genome shotgun (WGS) entry which is preliminary data.</text>
</comment>
<proteinExistence type="predicted"/>
<organism evidence="1 2">
    <name type="scientific">Bacteroides stercoris ATCC 43183</name>
    <dbReference type="NCBI Taxonomy" id="449673"/>
    <lineage>
        <taxon>Bacteria</taxon>
        <taxon>Pseudomonadati</taxon>
        <taxon>Bacteroidota</taxon>
        <taxon>Bacteroidia</taxon>
        <taxon>Bacteroidales</taxon>
        <taxon>Bacteroidaceae</taxon>
        <taxon>Bacteroides</taxon>
    </lineage>
</organism>
<accession>B0NM24</accession>
<reference evidence="1 2" key="1">
    <citation type="submission" date="2007-11" db="EMBL/GenBank/DDBJ databases">
        <title>Draft genome sequence of Bacteroides stercoris(ATCC 43183).</title>
        <authorList>
            <person name="Sudarsanam P."/>
            <person name="Ley R."/>
            <person name="Guruge J."/>
            <person name="Turnbaugh P.J."/>
            <person name="Mahowald M."/>
            <person name="Liep D."/>
            <person name="Gordon J."/>
        </authorList>
    </citation>
    <scope>NUCLEOTIDE SEQUENCE [LARGE SCALE GENOMIC DNA]</scope>
    <source>
        <strain evidence="1 2">ATCC 43183</strain>
    </source>
</reference>
<dbReference type="EMBL" id="ABFZ02000016">
    <property type="protein sequence ID" value="EDS16385.1"/>
    <property type="molecule type" value="Genomic_DNA"/>
</dbReference>
<dbReference type="Proteomes" id="UP000004713">
    <property type="component" value="Unassembled WGS sequence"/>
</dbReference>
<protein>
    <submittedName>
        <fullName evidence="1">Uncharacterized protein</fullName>
    </submittedName>
</protein>
<evidence type="ECO:0000313" key="1">
    <source>
        <dbReference type="EMBL" id="EDS16385.1"/>
    </source>
</evidence>
<sequence length="70" mass="8280">MVYRGERRIPLWGTESTKGWYGKYQCLVRRIPTFGTTATNIGYDEYQPLVLSVSHGDIHCTQRRYRFMSM</sequence>
<reference evidence="1 2" key="2">
    <citation type="submission" date="2007-11" db="EMBL/GenBank/DDBJ databases">
        <authorList>
            <person name="Fulton L."/>
            <person name="Clifton S."/>
            <person name="Fulton B."/>
            <person name="Xu J."/>
            <person name="Minx P."/>
            <person name="Pepin K.H."/>
            <person name="Johnson M."/>
            <person name="Thiruvilangam P."/>
            <person name="Bhonagiri V."/>
            <person name="Nash W.E."/>
            <person name="Mardis E.R."/>
            <person name="Wilson R.K."/>
        </authorList>
    </citation>
    <scope>NUCLEOTIDE SEQUENCE [LARGE SCALE GENOMIC DNA]</scope>
    <source>
        <strain evidence="1 2">ATCC 43183</strain>
    </source>
</reference>
<dbReference type="HOGENOM" id="CLU_2749432_0_0_10"/>
<gene>
    <name evidence="1" type="ORF">BACSTE_00515</name>
</gene>